<proteinExistence type="predicted"/>
<dbReference type="EMBL" id="CP141059">
    <property type="protein sequence ID" value="WQQ28343.1"/>
    <property type="molecule type" value="Genomic_DNA"/>
</dbReference>
<feature type="transmembrane region" description="Helical" evidence="2">
    <location>
        <begin position="46"/>
        <end position="69"/>
    </location>
</feature>
<gene>
    <name evidence="3" type="ORF">SHK19_08950</name>
</gene>
<keyword evidence="2" id="KW-0472">Membrane</keyword>
<sequence length="211" mass="21552">MSYPPPPPGQPGPGGQPPYGQPQPPYGQPAPYGQYPATPSKKGKGCLIAGIVVFVVLLVVCGVGGFLVWKLYDTVKDSVPGLGGAECPTEDEVSDVVGSDVELLLDADIVVAAGCNYSGSGVGVVIAEGAGVIADEEIEAFRTEARNAGTEAESIDAGDDGLAFGSSQRSQAIAKNDGTVVEVEIFGENGQGIGNQKDAAVELLELYIDVN</sequence>
<evidence type="ECO:0000256" key="1">
    <source>
        <dbReference type="SAM" id="MobiDB-lite"/>
    </source>
</evidence>
<feature type="compositionally biased region" description="Pro residues" evidence="1">
    <location>
        <begin position="1"/>
        <end position="28"/>
    </location>
</feature>
<reference evidence="4" key="1">
    <citation type="submission" date="2023-12" db="EMBL/GenBank/DDBJ databases">
        <title>Novel species in genus Nocardioides.</title>
        <authorList>
            <person name="Zhou H."/>
        </authorList>
    </citation>
    <scope>NUCLEOTIDE SEQUENCE [LARGE SCALE GENOMIC DNA]</scope>
    <source>
        <strain evidence="4">HM61</strain>
    </source>
</reference>
<name>A0ABZ0ZYZ2_9ACTN</name>
<evidence type="ECO:0000313" key="3">
    <source>
        <dbReference type="EMBL" id="WQQ28343.1"/>
    </source>
</evidence>
<organism evidence="3 4">
    <name type="scientific">Nocardioides bizhenqiangii</name>
    <dbReference type="NCBI Taxonomy" id="3095076"/>
    <lineage>
        <taxon>Bacteria</taxon>
        <taxon>Bacillati</taxon>
        <taxon>Actinomycetota</taxon>
        <taxon>Actinomycetes</taxon>
        <taxon>Propionibacteriales</taxon>
        <taxon>Nocardioidaceae</taxon>
        <taxon>Nocardioides</taxon>
    </lineage>
</organism>
<accession>A0ABZ0ZYZ2</accession>
<keyword evidence="2" id="KW-1133">Transmembrane helix</keyword>
<dbReference type="Proteomes" id="UP001327225">
    <property type="component" value="Chromosome"/>
</dbReference>
<dbReference type="RefSeq" id="WP_322938439.1">
    <property type="nucleotide sequence ID" value="NZ_CP141059.1"/>
</dbReference>
<protein>
    <submittedName>
        <fullName evidence="3">Uncharacterized protein</fullName>
    </submittedName>
</protein>
<feature type="region of interest" description="Disordered" evidence="1">
    <location>
        <begin position="1"/>
        <end position="34"/>
    </location>
</feature>
<keyword evidence="4" id="KW-1185">Reference proteome</keyword>
<evidence type="ECO:0000313" key="4">
    <source>
        <dbReference type="Proteomes" id="UP001327225"/>
    </source>
</evidence>
<keyword evidence="2" id="KW-0812">Transmembrane</keyword>
<evidence type="ECO:0000256" key="2">
    <source>
        <dbReference type="SAM" id="Phobius"/>
    </source>
</evidence>